<evidence type="ECO:0000313" key="3">
    <source>
        <dbReference type="Proteomes" id="UP001556367"/>
    </source>
</evidence>
<comment type="caution">
    <text evidence="2">The sequence shown here is derived from an EMBL/GenBank/DDBJ whole genome shotgun (WGS) entry which is preliminary data.</text>
</comment>
<feature type="compositionally biased region" description="Polar residues" evidence="1">
    <location>
        <begin position="27"/>
        <end position="37"/>
    </location>
</feature>
<feature type="compositionally biased region" description="Polar residues" evidence="1">
    <location>
        <begin position="94"/>
        <end position="104"/>
    </location>
</feature>
<dbReference type="EMBL" id="JASNQZ010000005">
    <property type="protein sequence ID" value="KAL0957799.1"/>
    <property type="molecule type" value="Genomic_DNA"/>
</dbReference>
<name>A0ABR3JPR0_9AGAR</name>
<feature type="compositionally biased region" description="Basic and acidic residues" evidence="1">
    <location>
        <begin position="50"/>
        <end position="61"/>
    </location>
</feature>
<keyword evidence="3" id="KW-1185">Reference proteome</keyword>
<sequence>MNHAYASTASPNSKKKSKRKAPAVILSDSNQSDSLQRPTIRLKRVSHAPAHSDDQGSKMNEDTPADFLSQGSDAEMHTVSRSRNSQSRDKRQNSQDAHSLSSEAPTEDEAVDYNVQEDEDLQEISDTNELRNIFELELPQFNSPASRSGPLALRPVIHMHHEAASSQTFNRPGTFESAGSDLNGVDVNTERDAPTVSNSGWPTEAHFTRRHLPFSLCSAPRSAKSIHMVCLRMRAEHGWRIQALSHTILRGVGKVSDSEKLADRFTRDTQFGIIIARPVSVWLTNLCGEFKKEAKAVVSGYYNILAGENVEATVKALLKDSKYIFQMDPNA</sequence>
<gene>
    <name evidence="2" type="ORF">HGRIS_001576</name>
</gene>
<protein>
    <submittedName>
        <fullName evidence="2">Uncharacterized protein</fullName>
    </submittedName>
</protein>
<evidence type="ECO:0000256" key="1">
    <source>
        <dbReference type="SAM" id="MobiDB-lite"/>
    </source>
</evidence>
<dbReference type="Proteomes" id="UP001556367">
    <property type="component" value="Unassembled WGS sequence"/>
</dbReference>
<feature type="compositionally biased region" description="Polar residues" evidence="1">
    <location>
        <begin position="1"/>
        <end position="12"/>
    </location>
</feature>
<proteinExistence type="predicted"/>
<organism evidence="2 3">
    <name type="scientific">Hohenbuehelia grisea</name>
    <dbReference type="NCBI Taxonomy" id="104357"/>
    <lineage>
        <taxon>Eukaryota</taxon>
        <taxon>Fungi</taxon>
        <taxon>Dikarya</taxon>
        <taxon>Basidiomycota</taxon>
        <taxon>Agaricomycotina</taxon>
        <taxon>Agaricomycetes</taxon>
        <taxon>Agaricomycetidae</taxon>
        <taxon>Agaricales</taxon>
        <taxon>Pleurotineae</taxon>
        <taxon>Pleurotaceae</taxon>
        <taxon>Hohenbuehelia</taxon>
    </lineage>
</organism>
<evidence type="ECO:0000313" key="2">
    <source>
        <dbReference type="EMBL" id="KAL0957799.1"/>
    </source>
</evidence>
<reference evidence="3" key="1">
    <citation type="submission" date="2024-06" db="EMBL/GenBank/DDBJ databases">
        <title>Multi-omics analyses provide insights into the biosynthesis of the anticancer antibiotic pleurotin in Hohenbuehelia grisea.</title>
        <authorList>
            <person name="Weaver J.A."/>
            <person name="Alberti F."/>
        </authorList>
    </citation>
    <scope>NUCLEOTIDE SEQUENCE [LARGE SCALE GENOMIC DNA]</scope>
    <source>
        <strain evidence="3">T-177</strain>
    </source>
</reference>
<feature type="region of interest" description="Disordered" evidence="1">
    <location>
        <begin position="1"/>
        <end position="110"/>
    </location>
</feature>
<accession>A0ABR3JPR0</accession>